<evidence type="ECO:0000256" key="14">
    <source>
        <dbReference type="SAM" id="SignalP"/>
    </source>
</evidence>
<evidence type="ECO:0000256" key="7">
    <source>
        <dbReference type="ARBA" id="ARBA00023065"/>
    </source>
</evidence>
<sequence length="751" mass="82933">MTLFCFLFVLDYESTRAYAAAQTPSATVDVPVGVILDLQTQPGKKSLISIQMAIEDFYASRPNFTTRVVLHVRDSKQNAVEAASAAVDLMKNTKVAAIIGPVTSEEAEFVAILGSKTQTPVISYSASSASVSVIATPYFVRATIKDSDQSPLLAAIVKYYGWHDIIPVYEDSAYGSGILPSLIDALQSVDARVPYRTAIAPFATDDHIIASLYHLKTLSSRVFVVHMTPSLASRFFRLAASTGMVAEGYAWIATDSITNVVDMDGALDLSVMQGVIGVMPHVPKSPELEQFTARWMENPREYEAKPSIFSLWAYDATQAVALANFDAVVGDTTILSNRTGFVDFTLPYTDSGVAMLVPMEPGTNRNYWIFLKPLTTDLWLGTLTFFFFTGLVVWAIEHRINPEFRGRPSDQIGTTLFFVFSTLVFSHREKLESNLSRLVVVIWVFVVLIITSSYTASLTSMLTVQQLQPVTVNIEQLVKSTARVGYQDGSFVYKMLQKFGFTNERLQNYSTPEQYKDAMLNGSSRGGVDAIFDEIPYLKLFMSKYCSKFTMAGRIYKTDGFGFVFPRDSPLVPDVSRAILNVTEGDIMMEIERKWFGDQKPCLSQSEGVSSTSLNFSNFGGLFLITGTVSVFALLIYILVFLRKEWDDVRAATLDAGDRGGSFWDKAAALAKHYDSIKDKRGSGTARGNMEQELSCNGIISEGPQTPISISEMSALNCVSQQTVASGRTSTEEMPTEQFIELRGLEPRRGN</sequence>
<dbReference type="SUPFAM" id="SSF53822">
    <property type="entry name" value="Periplasmic binding protein-like I"/>
    <property type="match status" value="1"/>
</dbReference>
<keyword evidence="4 13" id="KW-0812">Transmembrane</keyword>
<keyword evidence="17" id="KW-1185">Reference proteome</keyword>
<evidence type="ECO:0000256" key="1">
    <source>
        <dbReference type="ARBA" id="ARBA00004141"/>
    </source>
</evidence>
<dbReference type="AlphaFoldDB" id="A0A835USU9"/>
<dbReference type="InterPro" id="IPR001828">
    <property type="entry name" value="ANF_lig-bd_rcpt"/>
</dbReference>
<dbReference type="GO" id="GO:0016020">
    <property type="term" value="C:membrane"/>
    <property type="evidence" value="ECO:0007669"/>
    <property type="project" value="UniProtKB-SubCell"/>
</dbReference>
<keyword evidence="11" id="KW-1071">Ligand-gated ion channel</keyword>
<keyword evidence="12" id="KW-0407">Ion channel</keyword>
<keyword evidence="5 14" id="KW-0732">Signal</keyword>
<feature type="chain" id="PRO_5032715256" description="Ionotropic glutamate receptor C-terminal domain-containing protein" evidence="14">
    <location>
        <begin position="20"/>
        <end position="751"/>
    </location>
</feature>
<feature type="transmembrane region" description="Helical" evidence="13">
    <location>
        <begin position="619"/>
        <end position="642"/>
    </location>
</feature>
<dbReference type="GO" id="GO:0015276">
    <property type="term" value="F:ligand-gated monoatomic ion channel activity"/>
    <property type="evidence" value="ECO:0007669"/>
    <property type="project" value="InterPro"/>
</dbReference>
<keyword evidence="3" id="KW-0813">Transport</keyword>
<feature type="transmembrane region" description="Helical" evidence="13">
    <location>
        <begin position="438"/>
        <end position="456"/>
    </location>
</feature>
<evidence type="ECO:0000256" key="8">
    <source>
        <dbReference type="ARBA" id="ARBA00023136"/>
    </source>
</evidence>
<gene>
    <name evidence="16" type="ORF">HPP92_017156</name>
</gene>
<keyword evidence="7" id="KW-0406">Ion transport</keyword>
<comment type="similarity">
    <text evidence="2">Belongs to the glutamate-gated ion channel (TC 1.A.10.1) family.</text>
</comment>
<dbReference type="Gene3D" id="3.40.50.2300">
    <property type="match status" value="2"/>
</dbReference>
<evidence type="ECO:0000256" key="13">
    <source>
        <dbReference type="SAM" id="Phobius"/>
    </source>
</evidence>
<dbReference type="PANTHER" id="PTHR18966">
    <property type="entry name" value="IONOTROPIC GLUTAMATE RECEPTOR"/>
    <property type="match status" value="1"/>
</dbReference>
<evidence type="ECO:0000256" key="4">
    <source>
        <dbReference type="ARBA" id="ARBA00022692"/>
    </source>
</evidence>
<dbReference type="InterPro" id="IPR001320">
    <property type="entry name" value="Iontro_rcpt_C"/>
</dbReference>
<feature type="domain" description="Ionotropic glutamate receptor C-terminal" evidence="15">
    <location>
        <begin position="290"/>
        <end position="598"/>
    </location>
</feature>
<evidence type="ECO:0000256" key="10">
    <source>
        <dbReference type="ARBA" id="ARBA00023180"/>
    </source>
</evidence>
<protein>
    <recommendedName>
        <fullName evidence="15">Ionotropic glutamate receptor C-terminal domain-containing protein</fullName>
    </recommendedName>
</protein>
<evidence type="ECO:0000256" key="6">
    <source>
        <dbReference type="ARBA" id="ARBA00022989"/>
    </source>
</evidence>
<evidence type="ECO:0000259" key="15">
    <source>
        <dbReference type="SMART" id="SM00079"/>
    </source>
</evidence>
<evidence type="ECO:0000256" key="3">
    <source>
        <dbReference type="ARBA" id="ARBA00022448"/>
    </source>
</evidence>
<keyword evidence="9" id="KW-0675">Receptor</keyword>
<dbReference type="InterPro" id="IPR015683">
    <property type="entry name" value="Ionotropic_Glu_rcpt"/>
</dbReference>
<reference evidence="16 17" key="1">
    <citation type="journal article" date="2020" name="Nat. Food">
        <title>A phased Vanilla planifolia genome enables genetic improvement of flavour and production.</title>
        <authorList>
            <person name="Hasing T."/>
            <person name="Tang H."/>
            <person name="Brym M."/>
            <person name="Khazi F."/>
            <person name="Huang T."/>
            <person name="Chambers A.H."/>
        </authorList>
    </citation>
    <scope>NUCLEOTIDE SEQUENCE [LARGE SCALE GENOMIC DNA]</scope>
    <source>
        <tissue evidence="16">Leaf</tissue>
    </source>
</reference>
<proteinExistence type="inferred from homology"/>
<dbReference type="Gene3D" id="3.40.190.10">
    <property type="entry name" value="Periplasmic binding protein-like II"/>
    <property type="match status" value="2"/>
</dbReference>
<dbReference type="Gene3D" id="1.10.287.70">
    <property type="match status" value="1"/>
</dbReference>
<feature type="signal peptide" evidence="14">
    <location>
        <begin position="1"/>
        <end position="19"/>
    </location>
</feature>
<evidence type="ECO:0000313" key="17">
    <source>
        <dbReference type="Proteomes" id="UP000636800"/>
    </source>
</evidence>
<dbReference type="InterPro" id="IPR044440">
    <property type="entry name" value="GABAb_receptor_plant_PBP1"/>
</dbReference>
<accession>A0A835USU9</accession>
<comment type="subcellular location">
    <subcellularLocation>
        <location evidence="1">Membrane</location>
        <topology evidence="1">Multi-pass membrane protein</topology>
    </subcellularLocation>
</comment>
<dbReference type="FunFam" id="3.40.190.10:FF:000195">
    <property type="entry name" value="Glutamate receptor 2.7"/>
    <property type="match status" value="1"/>
</dbReference>
<dbReference type="FunFam" id="1.10.287.70:FF:000037">
    <property type="entry name" value="Glutamate receptor"/>
    <property type="match status" value="1"/>
</dbReference>
<dbReference type="Proteomes" id="UP000636800">
    <property type="component" value="Unassembled WGS sequence"/>
</dbReference>
<name>A0A835USU9_VANPL</name>
<dbReference type="CDD" id="cd19990">
    <property type="entry name" value="PBP1_GABAb_receptor_plant"/>
    <property type="match status" value="1"/>
</dbReference>
<evidence type="ECO:0000256" key="9">
    <source>
        <dbReference type="ARBA" id="ARBA00023170"/>
    </source>
</evidence>
<dbReference type="SMART" id="SM00079">
    <property type="entry name" value="PBPe"/>
    <property type="match status" value="1"/>
</dbReference>
<keyword evidence="6 13" id="KW-1133">Transmembrane helix</keyword>
<dbReference type="InterPro" id="IPR028082">
    <property type="entry name" value="Peripla_BP_I"/>
</dbReference>
<dbReference type="Pfam" id="PF00060">
    <property type="entry name" value="Lig_chan"/>
    <property type="match status" value="1"/>
</dbReference>
<evidence type="ECO:0000256" key="12">
    <source>
        <dbReference type="ARBA" id="ARBA00023303"/>
    </source>
</evidence>
<evidence type="ECO:0000256" key="11">
    <source>
        <dbReference type="ARBA" id="ARBA00023286"/>
    </source>
</evidence>
<dbReference type="Pfam" id="PF01094">
    <property type="entry name" value="ANF_receptor"/>
    <property type="match status" value="1"/>
</dbReference>
<dbReference type="SUPFAM" id="SSF53850">
    <property type="entry name" value="Periplasmic binding protein-like II"/>
    <property type="match status" value="1"/>
</dbReference>
<evidence type="ECO:0000256" key="2">
    <source>
        <dbReference type="ARBA" id="ARBA00008685"/>
    </source>
</evidence>
<feature type="transmembrane region" description="Helical" evidence="13">
    <location>
        <begin position="378"/>
        <end position="396"/>
    </location>
</feature>
<comment type="caution">
    <text evidence="16">The sequence shown here is derived from an EMBL/GenBank/DDBJ whole genome shotgun (WGS) entry which is preliminary data.</text>
</comment>
<dbReference type="CDD" id="cd13686">
    <property type="entry name" value="GluR_Plant"/>
    <property type="match status" value="1"/>
</dbReference>
<dbReference type="EMBL" id="JADCNL010000008">
    <property type="protein sequence ID" value="KAG0470456.1"/>
    <property type="molecule type" value="Genomic_DNA"/>
</dbReference>
<organism evidence="16 17">
    <name type="scientific">Vanilla planifolia</name>
    <name type="common">Vanilla</name>
    <dbReference type="NCBI Taxonomy" id="51239"/>
    <lineage>
        <taxon>Eukaryota</taxon>
        <taxon>Viridiplantae</taxon>
        <taxon>Streptophyta</taxon>
        <taxon>Embryophyta</taxon>
        <taxon>Tracheophyta</taxon>
        <taxon>Spermatophyta</taxon>
        <taxon>Magnoliopsida</taxon>
        <taxon>Liliopsida</taxon>
        <taxon>Asparagales</taxon>
        <taxon>Orchidaceae</taxon>
        <taxon>Vanilloideae</taxon>
        <taxon>Vanilleae</taxon>
        <taxon>Vanilla</taxon>
    </lineage>
</organism>
<dbReference type="FunFam" id="3.40.50.2300:FF:000188">
    <property type="entry name" value="Glutamate receptor"/>
    <property type="match status" value="1"/>
</dbReference>
<evidence type="ECO:0000313" key="16">
    <source>
        <dbReference type="EMBL" id="KAG0470456.1"/>
    </source>
</evidence>
<evidence type="ECO:0000256" key="5">
    <source>
        <dbReference type="ARBA" id="ARBA00022729"/>
    </source>
</evidence>
<keyword evidence="8 13" id="KW-0472">Membrane</keyword>
<keyword evidence="10" id="KW-0325">Glycoprotein</keyword>